<dbReference type="Proteomes" id="UP001497457">
    <property type="component" value="Chromosome 7b"/>
</dbReference>
<accession>A0ABC9FN93</accession>
<dbReference type="InterPro" id="IPR036047">
    <property type="entry name" value="F-box-like_dom_sf"/>
</dbReference>
<reference evidence="3" key="1">
    <citation type="submission" date="2024-10" db="EMBL/GenBank/DDBJ databases">
        <authorList>
            <person name="Ryan C."/>
        </authorList>
    </citation>
    <scope>NUCLEOTIDE SEQUENCE [LARGE SCALE GENOMIC DNA]</scope>
</reference>
<dbReference type="SUPFAM" id="SSF81383">
    <property type="entry name" value="F-box domain"/>
    <property type="match status" value="1"/>
</dbReference>
<keyword evidence="4" id="KW-1185">Reference proteome</keyword>
<evidence type="ECO:0000313" key="2">
    <source>
        <dbReference type="EMBL" id="CAL5077924.1"/>
    </source>
</evidence>
<evidence type="ECO:0000313" key="3">
    <source>
        <dbReference type="EMBL" id="CAL5077930.1"/>
    </source>
</evidence>
<evidence type="ECO:0000313" key="4">
    <source>
        <dbReference type="Proteomes" id="UP001497457"/>
    </source>
</evidence>
<dbReference type="PANTHER" id="PTHR32133">
    <property type="entry name" value="OS07G0120400 PROTEIN"/>
    <property type="match status" value="1"/>
</dbReference>
<dbReference type="InterPro" id="IPR001810">
    <property type="entry name" value="F-box_dom"/>
</dbReference>
<sequence length="377" mass="41530">MDPAAALAGIDELVEEILLRYPPDDPARLVRAALVCKRWRRILADAGFRRRFRERHRTPPMLGFLLRPASLAASLTATSSSFRPRGGDLRGRCALDSRHGRVLLARLPLLYNRLENNLSVWDPITGEHLELPKQPRHAEIVPFGWNAVVLCASGACEHLGCHRGAFLVVVVCADIDGVYVHVYSSEAGAWRDPTFAAHYGGGQFQFNLYLFDPSAYAANAIHFMLYSDMRNGILEYNLGTQEITQDLLPDDLGRGVLTTTENGGLGFARADGSTLYLWSREADPGGFMIWALSRTVDLGTMFTCLISAHVIGSVHGLHVFFVSTVDGLFSVDLKFGQAWKVCNDRDIRNVFPYTSFCTPALGEVSTVEEPNVGTSSA</sequence>
<proteinExistence type="predicted"/>
<protein>
    <recommendedName>
        <fullName evidence="1">F-box domain-containing protein</fullName>
    </recommendedName>
</protein>
<dbReference type="Gene3D" id="1.20.1280.50">
    <property type="match status" value="1"/>
</dbReference>
<dbReference type="EMBL" id="OZ075117">
    <property type="protein sequence ID" value="CAL5077930.1"/>
    <property type="molecule type" value="Genomic_DNA"/>
</dbReference>
<gene>
    <name evidence="2" type="ORF">URODEC1_LOCUS106877</name>
    <name evidence="3" type="ORF">URODEC1_LOCUS106881</name>
</gene>
<dbReference type="AlphaFoldDB" id="A0ABC9FN93"/>
<evidence type="ECO:0000259" key="1">
    <source>
        <dbReference type="Pfam" id="PF00646"/>
    </source>
</evidence>
<dbReference type="Pfam" id="PF00646">
    <property type="entry name" value="F-box"/>
    <property type="match status" value="1"/>
</dbReference>
<organism evidence="3 4">
    <name type="scientific">Urochloa decumbens</name>
    <dbReference type="NCBI Taxonomy" id="240449"/>
    <lineage>
        <taxon>Eukaryota</taxon>
        <taxon>Viridiplantae</taxon>
        <taxon>Streptophyta</taxon>
        <taxon>Embryophyta</taxon>
        <taxon>Tracheophyta</taxon>
        <taxon>Spermatophyta</taxon>
        <taxon>Magnoliopsida</taxon>
        <taxon>Liliopsida</taxon>
        <taxon>Poales</taxon>
        <taxon>Poaceae</taxon>
        <taxon>PACMAD clade</taxon>
        <taxon>Panicoideae</taxon>
        <taxon>Panicodae</taxon>
        <taxon>Paniceae</taxon>
        <taxon>Melinidinae</taxon>
        <taxon>Urochloa</taxon>
    </lineage>
</organism>
<dbReference type="PANTHER" id="PTHR32133:SF386">
    <property type="entry name" value="F-BOX DOMAIN-CONTAINING PROTEIN"/>
    <property type="match status" value="1"/>
</dbReference>
<feature type="domain" description="F-box" evidence="1">
    <location>
        <begin position="11"/>
        <end position="49"/>
    </location>
</feature>
<name>A0ABC9FN93_9POAL</name>
<dbReference type="EMBL" id="OZ075117">
    <property type="protein sequence ID" value="CAL5077924.1"/>
    <property type="molecule type" value="Genomic_DNA"/>
</dbReference>